<dbReference type="GO" id="GO:0005507">
    <property type="term" value="F:copper ion binding"/>
    <property type="evidence" value="ECO:0007669"/>
    <property type="project" value="TreeGrafter"/>
</dbReference>
<feature type="transmembrane region" description="Helical" evidence="10">
    <location>
        <begin position="341"/>
        <end position="359"/>
    </location>
</feature>
<keyword evidence="7" id="KW-1278">Translocase</keyword>
<dbReference type="Pfam" id="PF00122">
    <property type="entry name" value="E1-E2_ATPase"/>
    <property type="match status" value="1"/>
</dbReference>
<dbReference type="InterPro" id="IPR018303">
    <property type="entry name" value="ATPase_P-typ_P_site"/>
</dbReference>
<dbReference type="PROSITE" id="PS50846">
    <property type="entry name" value="HMA_2"/>
    <property type="match status" value="1"/>
</dbReference>
<accession>A0A8H6YAQ3</accession>
<evidence type="ECO:0000256" key="10">
    <source>
        <dbReference type="RuleBase" id="RU362081"/>
    </source>
</evidence>
<dbReference type="Pfam" id="PF00403">
    <property type="entry name" value="HMA"/>
    <property type="match status" value="2"/>
</dbReference>
<keyword evidence="9 10" id="KW-0472">Membrane</keyword>
<feature type="domain" description="HMA" evidence="12">
    <location>
        <begin position="117"/>
        <end position="182"/>
    </location>
</feature>
<dbReference type="InterPro" id="IPR036412">
    <property type="entry name" value="HAD-like_sf"/>
</dbReference>
<evidence type="ECO:0000256" key="2">
    <source>
        <dbReference type="ARBA" id="ARBA00006024"/>
    </source>
</evidence>
<dbReference type="PROSITE" id="PS01047">
    <property type="entry name" value="HMA_1"/>
    <property type="match status" value="1"/>
</dbReference>
<dbReference type="InterPro" id="IPR023298">
    <property type="entry name" value="ATPase_P-typ_TM_dom_sf"/>
</dbReference>
<dbReference type="AlphaFoldDB" id="A0A8H6YAQ3"/>
<dbReference type="Gene3D" id="3.40.1110.10">
    <property type="entry name" value="Calcium-transporting ATPase, cytoplasmic domain N"/>
    <property type="match status" value="1"/>
</dbReference>
<dbReference type="InterPro" id="IPR059000">
    <property type="entry name" value="ATPase_P-type_domA"/>
</dbReference>
<dbReference type="InterPro" id="IPR017969">
    <property type="entry name" value="Heavy-metal-associated_CS"/>
</dbReference>
<dbReference type="InterPro" id="IPR027256">
    <property type="entry name" value="P-typ_ATPase_IB"/>
</dbReference>
<reference evidence="13" key="1">
    <citation type="submission" date="2020-05" db="EMBL/GenBank/DDBJ databases">
        <title>Mycena genomes resolve the evolution of fungal bioluminescence.</title>
        <authorList>
            <person name="Tsai I.J."/>
        </authorList>
    </citation>
    <scope>NUCLEOTIDE SEQUENCE</scope>
    <source>
        <strain evidence="13">160909Yilan</strain>
    </source>
</reference>
<dbReference type="CDD" id="cd00371">
    <property type="entry name" value="HMA"/>
    <property type="match status" value="2"/>
</dbReference>
<dbReference type="Gene3D" id="3.40.50.1000">
    <property type="entry name" value="HAD superfamily/HAD-like"/>
    <property type="match status" value="1"/>
</dbReference>
<dbReference type="GO" id="GO:0055070">
    <property type="term" value="P:copper ion homeostasis"/>
    <property type="evidence" value="ECO:0007669"/>
    <property type="project" value="TreeGrafter"/>
</dbReference>
<feature type="transmembrane region" description="Helical" evidence="10">
    <location>
        <begin position="299"/>
        <end position="321"/>
    </location>
</feature>
<feature type="transmembrane region" description="Helical" evidence="10">
    <location>
        <begin position="379"/>
        <end position="400"/>
    </location>
</feature>
<dbReference type="GO" id="GO:0016020">
    <property type="term" value="C:membrane"/>
    <property type="evidence" value="ECO:0007669"/>
    <property type="project" value="UniProtKB-SubCell"/>
</dbReference>
<dbReference type="SFLD" id="SFLDG00002">
    <property type="entry name" value="C1.7:_P-type_atpase_like"/>
    <property type="match status" value="1"/>
</dbReference>
<dbReference type="InterPro" id="IPR008250">
    <property type="entry name" value="ATPase_P-typ_transduc_dom_A_sf"/>
</dbReference>
<dbReference type="SFLD" id="SFLDF00027">
    <property type="entry name" value="p-type_atpase"/>
    <property type="match status" value="1"/>
</dbReference>
<proteinExistence type="inferred from homology"/>
<evidence type="ECO:0000256" key="9">
    <source>
        <dbReference type="ARBA" id="ARBA00023136"/>
    </source>
</evidence>
<keyword evidence="6 10" id="KW-0067">ATP-binding</keyword>
<evidence type="ECO:0000313" key="14">
    <source>
        <dbReference type="Proteomes" id="UP000623467"/>
    </source>
</evidence>
<dbReference type="SUPFAM" id="SSF81653">
    <property type="entry name" value="Calcium ATPase, transduction domain A"/>
    <property type="match status" value="1"/>
</dbReference>
<feature type="transmembrane region" description="Helical" evidence="10">
    <location>
        <begin position="412"/>
        <end position="430"/>
    </location>
</feature>
<dbReference type="InterPro" id="IPR001757">
    <property type="entry name" value="P_typ_ATPase"/>
</dbReference>
<evidence type="ECO:0000256" key="4">
    <source>
        <dbReference type="ARBA" id="ARBA00022723"/>
    </source>
</evidence>
<dbReference type="SUPFAM" id="SSF81665">
    <property type="entry name" value="Calcium ATPase, transmembrane domain M"/>
    <property type="match status" value="1"/>
</dbReference>
<dbReference type="FunFam" id="3.30.70.100:FF:000001">
    <property type="entry name" value="ATPase copper transporting beta"/>
    <property type="match status" value="1"/>
</dbReference>
<dbReference type="InterPro" id="IPR023299">
    <property type="entry name" value="ATPase_P-typ_cyto_dom_N"/>
</dbReference>
<comment type="similarity">
    <text evidence="2 10">Belongs to the cation transport ATPase (P-type) (TC 3.A.3) family. Type IB subfamily.</text>
</comment>
<dbReference type="Proteomes" id="UP000623467">
    <property type="component" value="Unassembled WGS sequence"/>
</dbReference>
<evidence type="ECO:0000259" key="12">
    <source>
        <dbReference type="PROSITE" id="PS50846"/>
    </source>
</evidence>
<evidence type="ECO:0000256" key="1">
    <source>
        <dbReference type="ARBA" id="ARBA00004141"/>
    </source>
</evidence>
<keyword evidence="4 10" id="KW-0479">Metal-binding</keyword>
<dbReference type="GO" id="GO:0016887">
    <property type="term" value="F:ATP hydrolysis activity"/>
    <property type="evidence" value="ECO:0007669"/>
    <property type="project" value="InterPro"/>
</dbReference>
<evidence type="ECO:0000256" key="5">
    <source>
        <dbReference type="ARBA" id="ARBA00022741"/>
    </source>
</evidence>
<evidence type="ECO:0000256" key="3">
    <source>
        <dbReference type="ARBA" id="ARBA00022692"/>
    </source>
</evidence>
<dbReference type="PANTHER" id="PTHR43520:SF32">
    <property type="entry name" value="COPPER RESISTANCE P-TYPE ATPASE (EUROFUNG)"/>
    <property type="match status" value="1"/>
</dbReference>
<feature type="transmembrane region" description="Helical" evidence="10">
    <location>
        <begin position="645"/>
        <end position="668"/>
    </location>
</feature>
<keyword evidence="5 10" id="KW-0547">Nucleotide-binding</keyword>
<sequence length="1051" mass="111973">MGTNPLGDRLTTIHVSNLHCGSCVITIQDALESLSPPPLSVDVSVVLQTVSVHHLSLLSPDDIQAAILDAGFDVDLPQTDPGTSKRHEKHLQHCLLCQQERANEAHEHAPDLPPSRFRLTMSVGGMTCASCSNSITRALSEIDGISDVIVSLLESSATAVIDGKELSEVASEAVEDCGFEAHIMSVEPIVATGRTESSSDNLRTISLRVGGMFCKHCPMKAMAALEALGPRVVIPTPLTSYTDPIVTLSYEPDPPSFTIRTIISALESANSPPFNVTIHRPPSLEDRARTMHAREQRRLLLRLLFTVVVAIPTFVIGIVFMSLVEDGNPTKDYLMAPHVDGQYLSIHMGSLFPGPTALWKLGSRTPIHQRFIRFGSMNLLVSMGVSVAFFASIGLLALAARQPRQMQGDTTTYFDSVVFLTMFLLAGRYLEAYSKARTSDAITALAGLRPVEAQLVVPTSSSDTVGEKPANYDPEKAESETELASSLGVRIVKTTPDFLDVGDIIRCNTGATPPADGTIVGPSDKSTFTFDESMLTGESMPVVKQLGDKVFLGSINRGQSVHIRVDTIGGGTMLDNIVAVVREGSTRRAPIERIADIITGYFVPVITLLAIVTWLLWLILAYSGALPPDYLDTNIGGWTVWSLEFAIAVFVVACPCGIGLAAPTALLVGSGLAAKFGILARGGGEAFQEMERVDVVVFDKTGTLTVGEEPQVSNVDFAPDSSLKQEILLGIAAELESATSHPLAIAIRHYCASNGAIQQSGSSFSETAGLGIQAKFDVGLAIIGSQAFMEKHSAVINQSTAELVQTWKAEAKSVVFLAVSESTESDHFSGIAAVFAVADPIRNEAPSVISWFEKQGISTWMISGDNITTASAVAKTVGIPASNVIAGVLPHEKGEKIQMLQASGSKRPRSFLRSLGRQSKTTPRSIVAMVGDGINDAVALTVADVGIAIGSGSDVAISSASFILLSSDLRALITLCDLSRSIMRRVRLNFMWAIMYNMAALPIAAGAIYPAGHVRLDPVWASLAMALSSVSVVCSSLALKLYRAPKLPELA</sequence>
<dbReference type="GO" id="GO:0005524">
    <property type="term" value="F:ATP binding"/>
    <property type="evidence" value="ECO:0007669"/>
    <property type="project" value="UniProtKB-UniRule"/>
</dbReference>
<dbReference type="GO" id="GO:0043682">
    <property type="term" value="F:P-type divalent copper transporter activity"/>
    <property type="evidence" value="ECO:0007669"/>
    <property type="project" value="TreeGrafter"/>
</dbReference>
<keyword evidence="14" id="KW-1185">Reference proteome</keyword>
<dbReference type="OrthoDB" id="432719at2759"/>
<feature type="transmembrane region" description="Helical" evidence="10">
    <location>
        <begin position="601"/>
        <end position="625"/>
    </location>
</feature>
<dbReference type="EMBL" id="JACAZH010000011">
    <property type="protein sequence ID" value="KAF7355276.1"/>
    <property type="molecule type" value="Genomic_DNA"/>
</dbReference>
<evidence type="ECO:0000256" key="6">
    <source>
        <dbReference type="ARBA" id="ARBA00022840"/>
    </source>
</evidence>
<dbReference type="InterPro" id="IPR006121">
    <property type="entry name" value="HMA_dom"/>
</dbReference>
<dbReference type="InterPro" id="IPR023214">
    <property type="entry name" value="HAD_sf"/>
</dbReference>
<dbReference type="InterPro" id="IPR036163">
    <property type="entry name" value="HMA_dom_sf"/>
</dbReference>
<dbReference type="PRINTS" id="PR00119">
    <property type="entry name" value="CATATPASE"/>
</dbReference>
<evidence type="ECO:0000313" key="13">
    <source>
        <dbReference type="EMBL" id="KAF7355276.1"/>
    </source>
</evidence>
<evidence type="ECO:0000256" key="11">
    <source>
        <dbReference type="SAM" id="MobiDB-lite"/>
    </source>
</evidence>
<dbReference type="NCBIfam" id="TIGR01494">
    <property type="entry name" value="ATPase_P-type"/>
    <property type="match status" value="1"/>
</dbReference>
<dbReference type="SUPFAM" id="SSF55008">
    <property type="entry name" value="HMA, heavy metal-associated domain"/>
    <property type="match status" value="2"/>
</dbReference>
<feature type="transmembrane region" description="Helical" evidence="10">
    <location>
        <begin position="990"/>
        <end position="1012"/>
    </location>
</feature>
<dbReference type="SFLD" id="SFLDS00003">
    <property type="entry name" value="Haloacid_Dehalogenase"/>
    <property type="match status" value="1"/>
</dbReference>
<comment type="subcellular location">
    <subcellularLocation>
        <location evidence="1">Membrane</location>
        <topology evidence="1">Multi-pass membrane protein</topology>
    </subcellularLocation>
</comment>
<name>A0A8H6YAQ3_9AGAR</name>
<dbReference type="Gene3D" id="2.70.150.10">
    <property type="entry name" value="Calcium-transporting ATPase, cytoplasmic transduction domain A"/>
    <property type="match status" value="1"/>
</dbReference>
<evidence type="ECO:0000256" key="8">
    <source>
        <dbReference type="ARBA" id="ARBA00022989"/>
    </source>
</evidence>
<dbReference type="SUPFAM" id="SSF56784">
    <property type="entry name" value="HAD-like"/>
    <property type="match status" value="1"/>
</dbReference>
<organism evidence="13 14">
    <name type="scientific">Mycena sanguinolenta</name>
    <dbReference type="NCBI Taxonomy" id="230812"/>
    <lineage>
        <taxon>Eukaryota</taxon>
        <taxon>Fungi</taxon>
        <taxon>Dikarya</taxon>
        <taxon>Basidiomycota</taxon>
        <taxon>Agaricomycotina</taxon>
        <taxon>Agaricomycetes</taxon>
        <taxon>Agaricomycetidae</taxon>
        <taxon>Agaricales</taxon>
        <taxon>Marasmiineae</taxon>
        <taxon>Mycenaceae</taxon>
        <taxon>Mycena</taxon>
    </lineage>
</organism>
<keyword evidence="8 10" id="KW-1133">Transmembrane helix</keyword>
<feature type="region of interest" description="Disordered" evidence="11">
    <location>
        <begin position="459"/>
        <end position="478"/>
    </location>
</feature>
<dbReference type="Pfam" id="PF00702">
    <property type="entry name" value="Hydrolase"/>
    <property type="match status" value="1"/>
</dbReference>
<dbReference type="NCBIfam" id="TIGR01525">
    <property type="entry name" value="ATPase-IB_hvy"/>
    <property type="match status" value="1"/>
</dbReference>
<comment type="caution">
    <text evidence="13">The sequence shown here is derived from an EMBL/GenBank/DDBJ whole genome shotgun (WGS) entry which is preliminary data.</text>
</comment>
<gene>
    <name evidence="13" type="ORF">MSAN_01443900</name>
</gene>
<evidence type="ECO:0000256" key="7">
    <source>
        <dbReference type="ARBA" id="ARBA00022967"/>
    </source>
</evidence>
<dbReference type="PANTHER" id="PTHR43520">
    <property type="entry name" value="ATP7, ISOFORM B"/>
    <property type="match status" value="1"/>
</dbReference>
<dbReference type="InterPro" id="IPR044492">
    <property type="entry name" value="P_typ_ATPase_HD_dom"/>
</dbReference>
<protein>
    <submittedName>
        <fullName evidence="13">Putative copper-transporting ATPase HMA5</fullName>
    </submittedName>
</protein>
<keyword evidence="3 10" id="KW-0812">Transmembrane</keyword>
<dbReference type="Gene3D" id="3.30.70.100">
    <property type="match status" value="2"/>
</dbReference>
<dbReference type="PROSITE" id="PS00154">
    <property type="entry name" value="ATPASE_E1_E2"/>
    <property type="match status" value="1"/>
</dbReference>
<feature type="transmembrane region" description="Helical" evidence="10">
    <location>
        <begin position="1018"/>
        <end position="1039"/>
    </location>
</feature>